<accession>A0AAD7QZL4</accession>
<dbReference type="RefSeq" id="XP_056046187.1">
    <property type="nucleotide sequence ID" value="XM_056189093.1"/>
</dbReference>
<dbReference type="GeneID" id="80884259"/>
<name>A0AAD7QZL4_9ASCO</name>
<proteinExistence type="predicted"/>
<dbReference type="EMBL" id="JARPMG010000002">
    <property type="protein sequence ID" value="KAJ8102737.1"/>
    <property type="molecule type" value="Genomic_DNA"/>
</dbReference>
<reference evidence="1" key="1">
    <citation type="submission" date="2023-03" db="EMBL/GenBank/DDBJ databases">
        <title>Near-Complete genome sequence of Lipomyces tetrasporous NRRL Y-64009, an oleaginous yeast capable of growing on lignocellulosic hydrolysates.</title>
        <authorList>
            <consortium name="Lawrence Berkeley National Laboratory"/>
            <person name="Jagtap S.S."/>
            <person name="Liu J.-J."/>
            <person name="Walukiewicz H.E."/>
            <person name="Pangilinan J."/>
            <person name="Lipzen A."/>
            <person name="Ahrendt S."/>
            <person name="Koriabine M."/>
            <person name="Cobaugh K."/>
            <person name="Salamov A."/>
            <person name="Yoshinaga Y."/>
            <person name="Ng V."/>
            <person name="Daum C."/>
            <person name="Grigoriev I.V."/>
            <person name="Slininger P.J."/>
            <person name="Dien B.S."/>
            <person name="Jin Y.-S."/>
            <person name="Rao C.V."/>
        </authorList>
    </citation>
    <scope>NUCLEOTIDE SEQUENCE</scope>
    <source>
        <strain evidence="1">NRRL Y-64009</strain>
    </source>
</reference>
<dbReference type="Proteomes" id="UP001217417">
    <property type="component" value="Unassembled WGS sequence"/>
</dbReference>
<gene>
    <name evidence="1" type="ORF">POJ06DRAFT_265598</name>
</gene>
<protein>
    <submittedName>
        <fullName evidence="1">Uncharacterized protein</fullName>
    </submittedName>
</protein>
<organism evidence="1 2">
    <name type="scientific">Lipomyces tetrasporus</name>
    <dbReference type="NCBI Taxonomy" id="54092"/>
    <lineage>
        <taxon>Eukaryota</taxon>
        <taxon>Fungi</taxon>
        <taxon>Dikarya</taxon>
        <taxon>Ascomycota</taxon>
        <taxon>Saccharomycotina</taxon>
        <taxon>Lipomycetes</taxon>
        <taxon>Lipomycetales</taxon>
        <taxon>Lipomycetaceae</taxon>
        <taxon>Lipomyces</taxon>
    </lineage>
</organism>
<evidence type="ECO:0000313" key="2">
    <source>
        <dbReference type="Proteomes" id="UP001217417"/>
    </source>
</evidence>
<evidence type="ECO:0000313" key="1">
    <source>
        <dbReference type="EMBL" id="KAJ8102737.1"/>
    </source>
</evidence>
<comment type="caution">
    <text evidence="1">The sequence shown here is derived from an EMBL/GenBank/DDBJ whole genome shotgun (WGS) entry which is preliminary data.</text>
</comment>
<keyword evidence="2" id="KW-1185">Reference proteome</keyword>
<sequence length="197" mass="21153">MAGVGGFNDPNVLYSDGKSRAHDPTIRFLDPAEVETLHQTTSSSSLQQTSHCGRGQATSLSAAYSQRAATSYSSKPSGIRPRPAVVGRSQLAIYLVMAEPSYYNQGFLIHQVDDAFSDAFYIKAARGGYLASNGRAVGDMARAETFTIGFKPGFGHTIIENSGAGEGKDLKGTGGFYECGFVSECLLCCALDWLWLW</sequence>
<dbReference type="AlphaFoldDB" id="A0AAD7QZL4"/>